<comment type="subcellular location">
    <subcellularLocation>
        <location evidence="1">Cell membrane</location>
        <topology evidence="1">Multi-pass membrane protein</topology>
    </subcellularLocation>
</comment>
<feature type="transmembrane region" description="Helical" evidence="7">
    <location>
        <begin position="100"/>
        <end position="126"/>
    </location>
</feature>
<dbReference type="PANTHER" id="PTHR33567:SF3">
    <property type="entry name" value="CHROMATE ION TRANSPORTER (EUROFUNG)"/>
    <property type="match status" value="1"/>
</dbReference>
<dbReference type="InterPro" id="IPR003370">
    <property type="entry name" value="Chromate_transpt"/>
</dbReference>
<feature type="transmembrane region" description="Helical" evidence="7">
    <location>
        <begin position="176"/>
        <end position="197"/>
    </location>
</feature>
<evidence type="ECO:0000256" key="3">
    <source>
        <dbReference type="ARBA" id="ARBA00022475"/>
    </source>
</evidence>
<feature type="transmembrane region" description="Helical" evidence="7">
    <location>
        <begin position="279"/>
        <end position="302"/>
    </location>
</feature>
<feature type="transmembrane region" description="Helical" evidence="7">
    <location>
        <begin position="217"/>
        <end position="236"/>
    </location>
</feature>
<keyword evidence="9" id="KW-1185">Reference proteome</keyword>
<dbReference type="PIRSF" id="PIRSF004810">
    <property type="entry name" value="ChrA"/>
    <property type="match status" value="1"/>
</dbReference>
<sequence length="412" mass="45582">MDHELLTDHKPVDSKPWSKGQKFLNVRNYIFLKDVLWLAITAFGGPQAHISMMFKVLVEKRRYLTESELIELNALCQILPGPTSTQTITAIGFRLGGPNLAYLTLLIWIAPATIIMTLAGLAMSYLQANDISLRFTRFIQPMAVGFVSFAAYRISSKVVNTKTGIGMMVISANISYFFNIPWVYPILLVLGGAVTALRYKAQPIEPDKNIKINWSNFILYTAVFIVAAVLGGTTQLRGFKLFENFYRNGSLIFGGGQVLIPLMYSQFVEFKQYLTSEEFLSGFAIVQALPGPVFAFCSYLGALAMRDYGIGGELLGAFIGTVGIFLPGTFLIFFVIRFWGELRKYRVIKASLEGINAVSSGMVAAAAILLYHPIESNLANVAIVVTTFCILLWTKVPPPYIILIGLLTGLIF</sequence>
<comment type="similarity">
    <text evidence="2">Belongs to the chromate ion transporter (CHR) (TC 2.A.51) family.</text>
</comment>
<evidence type="ECO:0000256" key="5">
    <source>
        <dbReference type="ARBA" id="ARBA00022989"/>
    </source>
</evidence>
<evidence type="ECO:0000256" key="6">
    <source>
        <dbReference type="ARBA" id="ARBA00023136"/>
    </source>
</evidence>
<feature type="transmembrane region" description="Helical" evidence="7">
    <location>
        <begin position="138"/>
        <end position="155"/>
    </location>
</feature>
<evidence type="ECO:0000313" key="9">
    <source>
        <dbReference type="Proteomes" id="UP000240357"/>
    </source>
</evidence>
<evidence type="ECO:0000256" key="7">
    <source>
        <dbReference type="SAM" id="Phobius"/>
    </source>
</evidence>
<dbReference type="AlphaFoldDB" id="A0A2T2YIA6"/>
<feature type="transmembrane region" description="Helical" evidence="7">
    <location>
        <begin position="314"/>
        <end position="339"/>
    </location>
</feature>
<dbReference type="PANTHER" id="PTHR33567">
    <property type="entry name" value="CHROMATE ION TRANSPORTER (EUROFUNG)"/>
    <property type="match status" value="1"/>
</dbReference>
<keyword evidence="3" id="KW-1003">Cell membrane</keyword>
<feature type="transmembrane region" description="Helical" evidence="7">
    <location>
        <begin position="351"/>
        <end position="371"/>
    </location>
</feature>
<comment type="caution">
    <text evidence="8">The sequence shown here is derived from an EMBL/GenBank/DDBJ whole genome shotgun (WGS) entry which is preliminary data.</text>
</comment>
<evidence type="ECO:0000256" key="4">
    <source>
        <dbReference type="ARBA" id="ARBA00022692"/>
    </source>
</evidence>
<dbReference type="Pfam" id="PF02417">
    <property type="entry name" value="Chromate_transp"/>
    <property type="match status" value="2"/>
</dbReference>
<dbReference type="Proteomes" id="UP000240357">
    <property type="component" value="Unassembled WGS sequence"/>
</dbReference>
<dbReference type="RefSeq" id="WP_106931405.1">
    <property type="nucleotide sequence ID" value="NZ_PYFT01000001.1"/>
</dbReference>
<reference evidence="8 9" key="1">
    <citation type="submission" date="2018-03" db="EMBL/GenBank/DDBJ databases">
        <title>Adhaeribacter sp. HMF7605 Genome sequencing and assembly.</title>
        <authorList>
            <person name="Kang H."/>
            <person name="Kang J."/>
            <person name="Cha I."/>
            <person name="Kim H."/>
            <person name="Joh K."/>
        </authorList>
    </citation>
    <scope>NUCLEOTIDE SEQUENCE [LARGE SCALE GENOMIC DNA]</scope>
    <source>
        <strain evidence="8 9">HMF7605</strain>
    </source>
</reference>
<keyword evidence="5 7" id="KW-1133">Transmembrane helix</keyword>
<evidence type="ECO:0000313" key="8">
    <source>
        <dbReference type="EMBL" id="PSR55227.1"/>
    </source>
</evidence>
<dbReference type="NCBIfam" id="TIGR00937">
    <property type="entry name" value="2A51"/>
    <property type="match status" value="1"/>
</dbReference>
<name>A0A2T2YIA6_9BACT</name>
<dbReference type="GO" id="GO:0005886">
    <property type="term" value="C:plasma membrane"/>
    <property type="evidence" value="ECO:0007669"/>
    <property type="project" value="UniProtKB-SubCell"/>
</dbReference>
<keyword evidence="4 7" id="KW-0812">Transmembrane</keyword>
<dbReference type="InterPro" id="IPR014047">
    <property type="entry name" value="Chr_Tranpt_l_chain"/>
</dbReference>
<keyword evidence="6 7" id="KW-0472">Membrane</keyword>
<dbReference type="EMBL" id="PYFT01000001">
    <property type="protein sequence ID" value="PSR55227.1"/>
    <property type="molecule type" value="Genomic_DNA"/>
</dbReference>
<evidence type="ECO:0000256" key="1">
    <source>
        <dbReference type="ARBA" id="ARBA00004651"/>
    </source>
</evidence>
<dbReference type="GO" id="GO:0015109">
    <property type="term" value="F:chromate transmembrane transporter activity"/>
    <property type="evidence" value="ECO:0007669"/>
    <property type="project" value="InterPro"/>
</dbReference>
<gene>
    <name evidence="8" type="ORF">AHMF7605_17790</name>
</gene>
<proteinExistence type="inferred from homology"/>
<feature type="transmembrane region" description="Helical" evidence="7">
    <location>
        <begin position="35"/>
        <end position="58"/>
    </location>
</feature>
<organism evidence="8 9">
    <name type="scientific">Adhaeribacter arboris</name>
    <dbReference type="NCBI Taxonomy" id="2072846"/>
    <lineage>
        <taxon>Bacteria</taxon>
        <taxon>Pseudomonadati</taxon>
        <taxon>Bacteroidota</taxon>
        <taxon>Cytophagia</taxon>
        <taxon>Cytophagales</taxon>
        <taxon>Hymenobacteraceae</taxon>
        <taxon>Adhaeribacter</taxon>
    </lineage>
</organism>
<dbReference type="OrthoDB" id="9788907at2"/>
<feature type="transmembrane region" description="Helical" evidence="7">
    <location>
        <begin position="248"/>
        <end position="267"/>
    </location>
</feature>
<evidence type="ECO:0000256" key="2">
    <source>
        <dbReference type="ARBA" id="ARBA00005262"/>
    </source>
</evidence>
<accession>A0A2T2YIA6</accession>
<protein>
    <submittedName>
        <fullName evidence="8">Chromate transporter</fullName>
    </submittedName>
</protein>